<organism evidence="3 4">
    <name type="scientific">Streptomyces johnsoniae</name>
    <dbReference type="NCBI Taxonomy" id="3075532"/>
    <lineage>
        <taxon>Bacteria</taxon>
        <taxon>Bacillati</taxon>
        <taxon>Actinomycetota</taxon>
        <taxon>Actinomycetes</taxon>
        <taxon>Kitasatosporales</taxon>
        <taxon>Streptomycetaceae</taxon>
        <taxon>Streptomyces</taxon>
    </lineage>
</organism>
<keyword evidence="3" id="KW-0378">Hydrolase</keyword>
<sequence length="400" mass="42032">MKDMTRTKGRAGRAVACGIAVAVLATLAGPAAAGGAATDPREGDGDRLRQDVAAITAAGVTGVQARVTGADGRVRTATAGVADLRTGRPVPPNGYFRIGSTNKTLVATVLLQLAREGALSLDDTVAEWLPGVVEGNGHDGSRITLRALLQHTGGVYDGNYPSRGGSAADYYANRYDVHTPQDIVAAAMRHAPDFPPGEGWSYSNTGYAVLGMVIEQVTGRAWHEEVNDRILTPLGMRHTIWPGLSPTLPHPHAHGYTRFAPGEDLVDTTELIDADASGGYLSTTADLDRFARALFDGTLLDEAERAELTRTVALGEDDTPWPGARYGLGVFSRPLPCGGTVWIPSGDQIGYKTRIGVTADGLRSVVVSMSTQLQDSADSALRQESAATELIDNALCEDGG</sequence>
<dbReference type="PANTHER" id="PTHR46825:SF7">
    <property type="entry name" value="D-ALANYL-D-ALANINE CARBOXYPEPTIDASE"/>
    <property type="match status" value="1"/>
</dbReference>
<protein>
    <submittedName>
        <fullName evidence="3">Serine hydrolase domain-containing protein</fullName>
        <ecNumber evidence="3">3.1.1.103</ecNumber>
    </submittedName>
</protein>
<gene>
    <name evidence="3" type="ORF">RM779_01185</name>
</gene>
<feature type="domain" description="Beta-lactamase-related" evidence="2">
    <location>
        <begin position="53"/>
        <end position="378"/>
    </location>
</feature>
<feature type="signal peptide" evidence="1">
    <location>
        <begin position="1"/>
        <end position="33"/>
    </location>
</feature>
<dbReference type="InterPro" id="IPR012338">
    <property type="entry name" value="Beta-lactam/transpept-like"/>
</dbReference>
<dbReference type="EC" id="3.1.1.103" evidence="3"/>
<comment type="caution">
    <text evidence="3">The sequence shown here is derived from an EMBL/GenBank/DDBJ whole genome shotgun (WGS) entry which is preliminary data.</text>
</comment>
<keyword evidence="4" id="KW-1185">Reference proteome</keyword>
<dbReference type="EMBL" id="JAVREV010000001">
    <property type="protein sequence ID" value="MDT0441215.1"/>
    <property type="molecule type" value="Genomic_DNA"/>
</dbReference>
<dbReference type="InterPro" id="IPR001466">
    <property type="entry name" value="Beta-lactam-related"/>
</dbReference>
<evidence type="ECO:0000313" key="3">
    <source>
        <dbReference type="EMBL" id="MDT0441215.1"/>
    </source>
</evidence>
<dbReference type="Proteomes" id="UP001183615">
    <property type="component" value="Unassembled WGS sequence"/>
</dbReference>
<proteinExistence type="predicted"/>
<reference evidence="4" key="1">
    <citation type="submission" date="2023-07" db="EMBL/GenBank/DDBJ databases">
        <title>30 novel species of actinomycetes from the DSMZ collection.</title>
        <authorList>
            <person name="Nouioui I."/>
        </authorList>
    </citation>
    <scope>NUCLEOTIDE SEQUENCE [LARGE SCALE GENOMIC DNA]</scope>
    <source>
        <strain evidence="4">DSM 41886</strain>
    </source>
</reference>
<dbReference type="Gene3D" id="3.40.710.10">
    <property type="entry name" value="DD-peptidase/beta-lactamase superfamily"/>
    <property type="match status" value="1"/>
</dbReference>
<dbReference type="GO" id="GO:0016787">
    <property type="term" value="F:hydrolase activity"/>
    <property type="evidence" value="ECO:0007669"/>
    <property type="project" value="UniProtKB-KW"/>
</dbReference>
<dbReference type="SUPFAM" id="SSF56601">
    <property type="entry name" value="beta-lactamase/transpeptidase-like"/>
    <property type="match status" value="1"/>
</dbReference>
<evidence type="ECO:0000259" key="2">
    <source>
        <dbReference type="Pfam" id="PF00144"/>
    </source>
</evidence>
<name>A0ABU2RZH2_9ACTN</name>
<dbReference type="RefSeq" id="WP_311614806.1">
    <property type="nucleotide sequence ID" value="NZ_JAVREV010000001.1"/>
</dbReference>
<dbReference type="InterPro" id="IPR050491">
    <property type="entry name" value="AmpC-like"/>
</dbReference>
<dbReference type="Pfam" id="PF00144">
    <property type="entry name" value="Beta-lactamase"/>
    <property type="match status" value="1"/>
</dbReference>
<evidence type="ECO:0000313" key="4">
    <source>
        <dbReference type="Proteomes" id="UP001183615"/>
    </source>
</evidence>
<evidence type="ECO:0000256" key="1">
    <source>
        <dbReference type="SAM" id="SignalP"/>
    </source>
</evidence>
<accession>A0ABU2RZH2</accession>
<feature type="chain" id="PRO_5045253106" evidence="1">
    <location>
        <begin position="34"/>
        <end position="400"/>
    </location>
</feature>
<keyword evidence="1" id="KW-0732">Signal</keyword>
<dbReference type="PANTHER" id="PTHR46825">
    <property type="entry name" value="D-ALANYL-D-ALANINE-CARBOXYPEPTIDASE/ENDOPEPTIDASE AMPH"/>
    <property type="match status" value="1"/>
</dbReference>